<accession>A0A0L8GYH7</accession>
<evidence type="ECO:0000313" key="1">
    <source>
        <dbReference type="EMBL" id="KOF82033.1"/>
    </source>
</evidence>
<name>A0A0L8GYH7_OCTBM</name>
<reference evidence="1" key="1">
    <citation type="submission" date="2015-07" db="EMBL/GenBank/DDBJ databases">
        <title>MeaNS - Measles Nucleotide Surveillance Program.</title>
        <authorList>
            <person name="Tran T."/>
            <person name="Druce J."/>
        </authorList>
    </citation>
    <scope>NUCLEOTIDE SEQUENCE</scope>
    <source>
        <strain evidence="1">UCB-OBI-ISO-001</strain>
        <tissue evidence="1">Gonad</tissue>
    </source>
</reference>
<dbReference type="EMBL" id="KQ419906">
    <property type="protein sequence ID" value="KOF82033.1"/>
    <property type="molecule type" value="Genomic_DNA"/>
</dbReference>
<protein>
    <submittedName>
        <fullName evidence="1">Uncharacterized protein</fullName>
    </submittedName>
</protein>
<proteinExistence type="predicted"/>
<gene>
    <name evidence="1" type="ORF">OCBIM_22025801mg</name>
</gene>
<sequence length="78" mass="9659">MDENSRTSCRRWETNFRPKRFRVHNLHHSANTQTKCVNKNLNTVVFFSFFFRVNIKQISEFLFSHTFFLFFQKYLLIF</sequence>
<organism evidence="1">
    <name type="scientific">Octopus bimaculoides</name>
    <name type="common">California two-spotted octopus</name>
    <dbReference type="NCBI Taxonomy" id="37653"/>
    <lineage>
        <taxon>Eukaryota</taxon>
        <taxon>Metazoa</taxon>
        <taxon>Spiralia</taxon>
        <taxon>Lophotrochozoa</taxon>
        <taxon>Mollusca</taxon>
        <taxon>Cephalopoda</taxon>
        <taxon>Coleoidea</taxon>
        <taxon>Octopodiformes</taxon>
        <taxon>Octopoda</taxon>
        <taxon>Incirrata</taxon>
        <taxon>Octopodidae</taxon>
        <taxon>Octopus</taxon>
    </lineage>
</organism>
<dbReference type="AlphaFoldDB" id="A0A0L8GYH7"/>